<proteinExistence type="predicted"/>
<reference evidence="1 2" key="1">
    <citation type="submission" date="2024-01" db="EMBL/GenBank/DDBJ databases">
        <title>The genomes of 5 underutilized Papilionoideae crops provide insights into root nodulation and disease resistanc.</title>
        <authorList>
            <person name="Jiang F."/>
        </authorList>
    </citation>
    <scope>NUCLEOTIDE SEQUENCE [LARGE SCALE GENOMIC DNA]</scope>
    <source>
        <strain evidence="1">JINMINGXINNONG_FW02</strain>
        <tissue evidence="1">Leaves</tissue>
    </source>
</reference>
<gene>
    <name evidence="1" type="ORF">VNO80_26430</name>
</gene>
<evidence type="ECO:0000313" key="2">
    <source>
        <dbReference type="Proteomes" id="UP001374584"/>
    </source>
</evidence>
<sequence>MIPPNQSKPNAIPCFAPTSEVLLSPHQSLPKLLSSTCPYLRGACSETEWSMEQRDVNDSVSTTMALGGNLVMASALGFCNGEL</sequence>
<accession>A0AAN9QGQ4</accession>
<organism evidence="1 2">
    <name type="scientific">Phaseolus coccineus</name>
    <name type="common">Scarlet runner bean</name>
    <name type="synonym">Phaseolus multiflorus</name>
    <dbReference type="NCBI Taxonomy" id="3886"/>
    <lineage>
        <taxon>Eukaryota</taxon>
        <taxon>Viridiplantae</taxon>
        <taxon>Streptophyta</taxon>
        <taxon>Embryophyta</taxon>
        <taxon>Tracheophyta</taxon>
        <taxon>Spermatophyta</taxon>
        <taxon>Magnoliopsida</taxon>
        <taxon>eudicotyledons</taxon>
        <taxon>Gunneridae</taxon>
        <taxon>Pentapetalae</taxon>
        <taxon>rosids</taxon>
        <taxon>fabids</taxon>
        <taxon>Fabales</taxon>
        <taxon>Fabaceae</taxon>
        <taxon>Papilionoideae</taxon>
        <taxon>50 kb inversion clade</taxon>
        <taxon>NPAAA clade</taxon>
        <taxon>indigoferoid/millettioid clade</taxon>
        <taxon>Phaseoleae</taxon>
        <taxon>Phaseolus</taxon>
    </lineage>
</organism>
<evidence type="ECO:0000313" key="1">
    <source>
        <dbReference type="EMBL" id="KAK7334669.1"/>
    </source>
</evidence>
<name>A0AAN9QGQ4_PHACN</name>
<dbReference type="Proteomes" id="UP001374584">
    <property type="component" value="Unassembled WGS sequence"/>
</dbReference>
<protein>
    <submittedName>
        <fullName evidence="1">Uncharacterized protein</fullName>
    </submittedName>
</protein>
<dbReference type="AlphaFoldDB" id="A0AAN9QGQ4"/>
<comment type="caution">
    <text evidence="1">The sequence shown here is derived from an EMBL/GenBank/DDBJ whole genome shotgun (WGS) entry which is preliminary data.</text>
</comment>
<dbReference type="EMBL" id="JAYMYR010000010">
    <property type="protein sequence ID" value="KAK7334669.1"/>
    <property type="molecule type" value="Genomic_DNA"/>
</dbReference>
<keyword evidence="2" id="KW-1185">Reference proteome</keyword>